<gene>
    <name evidence="1" type="ORF">OCBIM_22034495mg</name>
</gene>
<reference evidence="1" key="1">
    <citation type="submission" date="2015-07" db="EMBL/GenBank/DDBJ databases">
        <title>MeaNS - Measles Nucleotide Surveillance Program.</title>
        <authorList>
            <person name="Tran T."/>
            <person name="Druce J."/>
        </authorList>
    </citation>
    <scope>NUCLEOTIDE SEQUENCE</scope>
    <source>
        <strain evidence="1">UCB-OBI-ISO-001</strain>
        <tissue evidence="1">Gonad</tissue>
    </source>
</reference>
<name>A0A0L8GGB6_OCTBM</name>
<dbReference type="EMBL" id="KQ422062">
    <property type="protein sequence ID" value="KOF75580.1"/>
    <property type="molecule type" value="Genomic_DNA"/>
</dbReference>
<evidence type="ECO:0000313" key="1">
    <source>
        <dbReference type="EMBL" id="KOF75580.1"/>
    </source>
</evidence>
<protein>
    <submittedName>
        <fullName evidence="1">Uncharacterized protein</fullName>
    </submittedName>
</protein>
<sequence length="77" mass="9340">MTEELSLNNKQVFVYVYEMVSLSLTDMDLADLSQRIFLSIMVHRHYRYNTILRVYTIYNLLYTDVLCCHKKIIEDWI</sequence>
<dbReference type="AlphaFoldDB" id="A0A0L8GGB6"/>
<organism evidence="1">
    <name type="scientific">Octopus bimaculoides</name>
    <name type="common">California two-spotted octopus</name>
    <dbReference type="NCBI Taxonomy" id="37653"/>
    <lineage>
        <taxon>Eukaryota</taxon>
        <taxon>Metazoa</taxon>
        <taxon>Spiralia</taxon>
        <taxon>Lophotrochozoa</taxon>
        <taxon>Mollusca</taxon>
        <taxon>Cephalopoda</taxon>
        <taxon>Coleoidea</taxon>
        <taxon>Octopodiformes</taxon>
        <taxon>Octopoda</taxon>
        <taxon>Incirrata</taxon>
        <taxon>Octopodidae</taxon>
        <taxon>Octopus</taxon>
    </lineage>
</organism>
<proteinExistence type="predicted"/>
<accession>A0A0L8GGB6</accession>